<gene>
    <name evidence="1" type="ORF">PFY12_04020</name>
</gene>
<proteinExistence type="predicted"/>
<organism evidence="1 2">
    <name type="scientific">Chryseobacterium camelliae</name>
    <dbReference type="NCBI Taxonomy" id="1265445"/>
    <lineage>
        <taxon>Bacteria</taxon>
        <taxon>Pseudomonadati</taxon>
        <taxon>Bacteroidota</taxon>
        <taxon>Flavobacteriia</taxon>
        <taxon>Flavobacteriales</taxon>
        <taxon>Weeksellaceae</taxon>
        <taxon>Chryseobacterium group</taxon>
        <taxon>Chryseobacterium</taxon>
    </lineage>
</organism>
<evidence type="ECO:0000313" key="1">
    <source>
        <dbReference type="EMBL" id="WBV61293.1"/>
    </source>
</evidence>
<name>A0ABY7QNP0_9FLAO</name>
<reference evidence="1 2" key="1">
    <citation type="submission" date="2023-01" db="EMBL/GenBank/DDBJ databases">
        <title>Complete genome of Chryseobacterium camelliae VAN22-5A.</title>
        <authorList>
            <person name="Zong G."/>
            <person name="Cao G."/>
        </authorList>
    </citation>
    <scope>NUCLEOTIDE SEQUENCE [LARGE SCALE GENOMIC DNA]</scope>
    <source>
        <strain evidence="1 2">VAN22-5A</strain>
    </source>
</reference>
<evidence type="ECO:0000313" key="2">
    <source>
        <dbReference type="Proteomes" id="UP001210978"/>
    </source>
</evidence>
<dbReference type="Proteomes" id="UP001210978">
    <property type="component" value="Chromosome"/>
</dbReference>
<accession>A0ABY7QNP0</accession>
<sequence>MVSKSYVIKGGGKINVVRTEIYVVDENGENESHAATSLVTMMKIK</sequence>
<keyword evidence="2" id="KW-1185">Reference proteome</keyword>
<dbReference type="RefSeq" id="WP_271149587.1">
    <property type="nucleotide sequence ID" value="NZ_CP115859.1"/>
</dbReference>
<dbReference type="EMBL" id="CP115859">
    <property type="protein sequence ID" value="WBV61293.1"/>
    <property type="molecule type" value="Genomic_DNA"/>
</dbReference>
<protein>
    <submittedName>
        <fullName evidence="1">Uncharacterized protein</fullName>
    </submittedName>
</protein>